<proteinExistence type="predicted"/>
<reference evidence="3" key="1">
    <citation type="journal article" date="2019" name="Int. J. Syst. Evol. Microbiol.">
        <title>The Global Catalogue of Microorganisms (GCM) 10K type strain sequencing project: providing services to taxonomists for standard genome sequencing and annotation.</title>
        <authorList>
            <consortium name="The Broad Institute Genomics Platform"/>
            <consortium name="The Broad Institute Genome Sequencing Center for Infectious Disease"/>
            <person name="Wu L."/>
            <person name="Ma J."/>
        </authorList>
    </citation>
    <scope>NUCLEOTIDE SEQUENCE [LARGE SCALE GENOMIC DNA]</scope>
    <source>
        <strain evidence="3">JCM 30846</strain>
    </source>
</reference>
<comment type="caution">
    <text evidence="2">The sequence shown here is derived from an EMBL/GenBank/DDBJ whole genome shotgun (WGS) entry which is preliminary data.</text>
</comment>
<evidence type="ECO:0000313" key="2">
    <source>
        <dbReference type="EMBL" id="GAA3733492.1"/>
    </source>
</evidence>
<dbReference type="InterPro" id="IPR010982">
    <property type="entry name" value="Lambda_DNA-bd_dom_sf"/>
</dbReference>
<dbReference type="Pfam" id="PF13560">
    <property type="entry name" value="HTH_31"/>
    <property type="match status" value="1"/>
</dbReference>
<sequence>MSEPRSAPTIGQLVISRQLRALREGAEVSREEAAKLLHVTVATIRRMESAEVALKIPYLQVLLPAYGVPPEDVASYVELTEEANKPGWWQRFHDVLPGWFGGYVSLEESAKTIREYEPHFVPGVLQTEAYTREILTTTAVGQPDPGRVERQVALRMRRQSLLTRQENPPNFWAVIDETVLRRPVGGAALMAEQVERLLEITQLPNVTLQVAALASGHHPGTYSPFVLFRFDVPEIPDMVYIEYLTGALYLDEENEVAEHMEAMDRMVAIAESATRTRQLLSEFLKDLRRMA</sequence>
<feature type="domain" description="HTH cro/C1-type" evidence="1">
    <location>
        <begin position="19"/>
        <end position="73"/>
    </location>
</feature>
<evidence type="ECO:0000259" key="1">
    <source>
        <dbReference type="PROSITE" id="PS50943"/>
    </source>
</evidence>
<dbReference type="InterPro" id="IPR001387">
    <property type="entry name" value="Cro/C1-type_HTH"/>
</dbReference>
<dbReference type="SUPFAM" id="SSF47413">
    <property type="entry name" value="lambda repressor-like DNA-binding domains"/>
    <property type="match status" value="1"/>
</dbReference>
<dbReference type="CDD" id="cd00093">
    <property type="entry name" value="HTH_XRE"/>
    <property type="match status" value="1"/>
</dbReference>
<dbReference type="RefSeq" id="WP_345647541.1">
    <property type="nucleotide sequence ID" value="NZ_BAABEP010000021.1"/>
</dbReference>
<keyword evidence="3" id="KW-1185">Reference proteome</keyword>
<name>A0ABP7FAF2_9ACTN</name>
<gene>
    <name evidence="2" type="ORF">GCM10023082_33590</name>
</gene>
<dbReference type="Gene3D" id="1.10.260.40">
    <property type="entry name" value="lambda repressor-like DNA-binding domains"/>
    <property type="match status" value="1"/>
</dbReference>
<dbReference type="Proteomes" id="UP001499884">
    <property type="component" value="Unassembled WGS sequence"/>
</dbReference>
<accession>A0ABP7FAF2</accession>
<dbReference type="SMART" id="SM00530">
    <property type="entry name" value="HTH_XRE"/>
    <property type="match status" value="1"/>
</dbReference>
<dbReference type="InterPro" id="IPR043917">
    <property type="entry name" value="DUF5753"/>
</dbReference>
<dbReference type="PROSITE" id="PS50943">
    <property type="entry name" value="HTH_CROC1"/>
    <property type="match status" value="1"/>
</dbReference>
<organism evidence="2 3">
    <name type="scientific">Streptomyces tremellae</name>
    <dbReference type="NCBI Taxonomy" id="1124239"/>
    <lineage>
        <taxon>Bacteria</taxon>
        <taxon>Bacillati</taxon>
        <taxon>Actinomycetota</taxon>
        <taxon>Actinomycetes</taxon>
        <taxon>Kitasatosporales</taxon>
        <taxon>Streptomycetaceae</taxon>
        <taxon>Streptomyces</taxon>
    </lineage>
</organism>
<dbReference type="Pfam" id="PF19054">
    <property type="entry name" value="DUF5753"/>
    <property type="match status" value="1"/>
</dbReference>
<dbReference type="EMBL" id="BAABEP010000021">
    <property type="protein sequence ID" value="GAA3733492.1"/>
    <property type="molecule type" value="Genomic_DNA"/>
</dbReference>
<evidence type="ECO:0000313" key="3">
    <source>
        <dbReference type="Proteomes" id="UP001499884"/>
    </source>
</evidence>
<protein>
    <submittedName>
        <fullName evidence="2">Helix-turn-helix transcriptional regulator</fullName>
    </submittedName>
</protein>